<dbReference type="OrthoDB" id="2592504at2759"/>
<dbReference type="PANTHER" id="PTHR42339:SF1">
    <property type="entry name" value="HISTONE H1"/>
    <property type="match status" value="1"/>
</dbReference>
<protein>
    <recommendedName>
        <fullName evidence="1">DUF7726 domain-containing protein</fullName>
    </recommendedName>
</protein>
<dbReference type="RefSeq" id="XP_018264221.1">
    <property type="nucleotide sequence ID" value="XM_018407413.1"/>
</dbReference>
<dbReference type="PANTHER" id="PTHR42339">
    <property type="entry name" value="HISTONE H1"/>
    <property type="match status" value="1"/>
</dbReference>
<evidence type="ECO:0000259" key="1">
    <source>
        <dbReference type="Pfam" id="PF24852"/>
    </source>
</evidence>
<dbReference type="AlphaFoldDB" id="A0A1A6A8J1"/>
<reference evidence="2" key="1">
    <citation type="submission" date="2013-07" db="EMBL/GenBank/DDBJ databases">
        <title>The Genome Sequence of Cryptococcus dejecticola CBS10117.</title>
        <authorList>
            <consortium name="The Broad Institute Genome Sequencing Platform"/>
            <person name="Cuomo C."/>
            <person name="Litvintseva A."/>
            <person name="Chen Y."/>
            <person name="Heitman J."/>
            <person name="Sun S."/>
            <person name="Springer D."/>
            <person name="Dromer F."/>
            <person name="Young S.K."/>
            <person name="Zeng Q."/>
            <person name="Gargeya S."/>
            <person name="Fitzgerald M."/>
            <person name="Abouelleil A."/>
            <person name="Alvarado L."/>
            <person name="Berlin A.M."/>
            <person name="Chapman S.B."/>
            <person name="Dewar J."/>
            <person name="Goldberg J."/>
            <person name="Griggs A."/>
            <person name="Gujja S."/>
            <person name="Hansen M."/>
            <person name="Howarth C."/>
            <person name="Imamovic A."/>
            <person name="Larimer J."/>
            <person name="McCowan C."/>
            <person name="Murphy C."/>
            <person name="Pearson M."/>
            <person name="Priest M."/>
            <person name="Roberts A."/>
            <person name="Saif S."/>
            <person name="Shea T."/>
            <person name="Sykes S."/>
            <person name="Wortman J."/>
            <person name="Nusbaum C."/>
            <person name="Birren B."/>
        </authorList>
    </citation>
    <scope>NUCLEOTIDE SEQUENCE [LARGE SCALE GENOMIC DNA]</scope>
    <source>
        <strain evidence="2">CBS 10117</strain>
    </source>
</reference>
<reference evidence="3" key="3">
    <citation type="submission" date="2024-02" db="EMBL/GenBank/DDBJ databases">
        <title>Comparative genomics of Cryptococcus and Kwoniella reveals pathogenesis evolution and contrasting modes of karyotype evolution via chromosome fusion or intercentromeric recombination.</title>
        <authorList>
            <person name="Coelho M.A."/>
            <person name="David-Palma M."/>
            <person name="Shea T."/>
            <person name="Bowers K."/>
            <person name="McGinley-Smith S."/>
            <person name="Mohammad A.W."/>
            <person name="Gnirke A."/>
            <person name="Yurkov A.M."/>
            <person name="Nowrousian M."/>
            <person name="Sun S."/>
            <person name="Cuomo C.A."/>
            <person name="Heitman J."/>
        </authorList>
    </citation>
    <scope>NUCLEOTIDE SEQUENCE</scope>
    <source>
        <strain evidence="3">CBS 10117</strain>
    </source>
</reference>
<evidence type="ECO:0000313" key="2">
    <source>
        <dbReference type="EMBL" id="OBR86379.1"/>
    </source>
</evidence>
<organism evidence="2">
    <name type="scientific">Kwoniella dejecticola CBS 10117</name>
    <dbReference type="NCBI Taxonomy" id="1296121"/>
    <lineage>
        <taxon>Eukaryota</taxon>
        <taxon>Fungi</taxon>
        <taxon>Dikarya</taxon>
        <taxon>Basidiomycota</taxon>
        <taxon>Agaricomycotina</taxon>
        <taxon>Tremellomycetes</taxon>
        <taxon>Tremellales</taxon>
        <taxon>Cryptococcaceae</taxon>
        <taxon>Kwoniella</taxon>
    </lineage>
</organism>
<dbReference type="KEGG" id="kdj:28967802"/>
<proteinExistence type="predicted"/>
<dbReference type="EMBL" id="CP144533">
    <property type="protein sequence ID" value="WWC61501.1"/>
    <property type="molecule type" value="Genomic_DNA"/>
</dbReference>
<evidence type="ECO:0000313" key="3">
    <source>
        <dbReference type="EMBL" id="WWC61501.1"/>
    </source>
</evidence>
<evidence type="ECO:0000313" key="4">
    <source>
        <dbReference type="Proteomes" id="UP000078595"/>
    </source>
</evidence>
<dbReference type="InterPro" id="IPR056143">
    <property type="entry name" value="DUF7726"/>
</dbReference>
<gene>
    <name evidence="2" type="ORF">I303_04103</name>
    <name evidence="3" type="ORF">I303_104085</name>
</gene>
<reference evidence="3" key="2">
    <citation type="submission" date="2013-07" db="EMBL/GenBank/DDBJ databases">
        <authorList>
            <consortium name="The Broad Institute Genome Sequencing Platform"/>
            <person name="Cuomo C."/>
            <person name="Litvintseva A."/>
            <person name="Chen Y."/>
            <person name="Heitman J."/>
            <person name="Sun S."/>
            <person name="Springer D."/>
            <person name="Dromer F."/>
            <person name="Young S.K."/>
            <person name="Zeng Q."/>
            <person name="Gargeya S."/>
            <person name="Fitzgerald M."/>
            <person name="Abouelleil A."/>
            <person name="Alvarado L."/>
            <person name="Berlin A.M."/>
            <person name="Chapman S.B."/>
            <person name="Dewar J."/>
            <person name="Goldberg J."/>
            <person name="Griggs A."/>
            <person name="Gujja S."/>
            <person name="Hansen M."/>
            <person name="Howarth C."/>
            <person name="Imamovic A."/>
            <person name="Larimer J."/>
            <person name="McCowan C."/>
            <person name="Murphy C."/>
            <person name="Pearson M."/>
            <person name="Priest M."/>
            <person name="Roberts A."/>
            <person name="Saif S."/>
            <person name="Shea T."/>
            <person name="Sykes S."/>
            <person name="Wortman J."/>
            <person name="Nusbaum C."/>
            <person name="Birren B."/>
        </authorList>
    </citation>
    <scope>NUCLEOTIDE SEQUENCE</scope>
    <source>
        <strain evidence="3">CBS 10117</strain>
    </source>
</reference>
<name>A0A1A6A8J1_9TREE</name>
<dbReference type="Pfam" id="PF24852">
    <property type="entry name" value="DUF7726"/>
    <property type="match status" value="1"/>
</dbReference>
<dbReference type="VEuPathDB" id="FungiDB:I303_04103"/>
<accession>A0A1A6A8J1</accession>
<dbReference type="EMBL" id="KI894030">
    <property type="protein sequence ID" value="OBR86379.1"/>
    <property type="molecule type" value="Genomic_DNA"/>
</dbReference>
<keyword evidence="4" id="KW-1185">Reference proteome</keyword>
<sequence length="116" mass="13340">MAGFGKTIAEMYNKHKQPEDKDISIQYKQIKDFLEKSGPTSGCTSKVFYGSYVYFEKLRIKHNKPKSNKRLEMEKKHGKKGLNIERDASRQYMNVGPGETPYIDGYGGASISRRPW</sequence>
<dbReference type="GeneID" id="28967802"/>
<feature type="domain" description="DUF7726" evidence="1">
    <location>
        <begin position="21"/>
        <end position="62"/>
    </location>
</feature>
<dbReference type="Proteomes" id="UP000078595">
    <property type="component" value="Chromosome 4"/>
</dbReference>